<feature type="domain" description="ParB-related ThiF-related cassette protein E" evidence="2">
    <location>
        <begin position="2"/>
        <end position="62"/>
    </location>
</feature>
<feature type="compositionally biased region" description="Low complexity" evidence="1">
    <location>
        <begin position="79"/>
        <end position="105"/>
    </location>
</feature>
<keyword evidence="4" id="KW-1185">Reference proteome</keyword>
<dbReference type="AlphaFoldDB" id="A0AA41WUE5"/>
<feature type="compositionally biased region" description="Basic and acidic residues" evidence="1">
    <location>
        <begin position="181"/>
        <end position="191"/>
    </location>
</feature>
<feature type="compositionally biased region" description="Low complexity" evidence="1">
    <location>
        <begin position="160"/>
        <end position="175"/>
    </location>
</feature>
<gene>
    <name evidence="3" type="ORF">NKG59_11610</name>
</gene>
<evidence type="ECO:0000313" key="4">
    <source>
        <dbReference type="Proteomes" id="UP001162793"/>
    </source>
</evidence>
<comment type="caution">
    <text evidence="3">The sequence shown here is derived from an EMBL/GenBank/DDBJ whole genome shotgun (WGS) entry which is preliminary data.</text>
</comment>
<proteinExistence type="predicted"/>
<dbReference type="NCBIfam" id="TIGR03741">
    <property type="entry name" value="PRTRC_E"/>
    <property type="match status" value="1"/>
</dbReference>
<accession>A0AA41WUE5</accession>
<evidence type="ECO:0000313" key="3">
    <source>
        <dbReference type="EMBL" id="MCP1173003.1"/>
    </source>
</evidence>
<dbReference type="EMBL" id="JAMYWC010000003">
    <property type="protein sequence ID" value="MCP1173003.1"/>
    <property type="molecule type" value="Genomic_DNA"/>
</dbReference>
<feature type="compositionally biased region" description="Low complexity" evidence="1">
    <location>
        <begin position="115"/>
        <end position="140"/>
    </location>
</feature>
<reference evidence="4" key="1">
    <citation type="journal article" date="2023" name="Front. Microbiol.">
        <title>Ralstonia chuxiongensis sp. nov., Ralstonia mojiangensis sp. nov., and Ralstonia soli sp. nov., isolated from tobacco fields, are three novel species in the family Burkholderiaceae.</title>
        <authorList>
            <person name="Lu C.H."/>
            <person name="Zhang Y.Y."/>
            <person name="Jiang N."/>
            <person name="Chen W."/>
            <person name="Shao X."/>
            <person name="Zhao Z.M."/>
            <person name="Lu W.L."/>
            <person name="Hu X."/>
            <person name="Xi Y.X."/>
            <person name="Zou S.Y."/>
            <person name="Wei Q.J."/>
            <person name="Lin Z.L."/>
            <person name="Gong L."/>
            <person name="Gai X.T."/>
            <person name="Zhang L.Q."/>
            <person name="Li J.Y."/>
            <person name="Jin Y."/>
            <person name="Xia Z.Y."/>
        </authorList>
    </citation>
    <scope>NUCLEOTIDE SEQUENCE [LARGE SCALE GENOMIC DNA]</scope>
    <source>
        <strain evidence="4">21YRMH01-3</strain>
    </source>
</reference>
<dbReference type="InterPro" id="IPR022273">
    <property type="entry name" value="PRTRC_protein-E"/>
</dbReference>
<sequence>MFAELHQLARAASLLISVAAEGDNLRVTVNATSTSKNGPGVHPLVLVGTPQEIDEGFAEAVQIFEPSALPLLDQARAAANANGKKGTPALEAPKAATKKTQTADTPPKRGPGRPTNAEKAAAEAAKNGGTGGTEAPATGTKDGTDPEMPAVDPRQMSLVDSDGADSSGTGDAPAAEPASTDPRHTGLDLPI</sequence>
<feature type="region of interest" description="Disordered" evidence="1">
    <location>
        <begin position="79"/>
        <end position="191"/>
    </location>
</feature>
<dbReference type="Proteomes" id="UP001162793">
    <property type="component" value="Unassembled WGS sequence"/>
</dbReference>
<organism evidence="3 4">
    <name type="scientific">Ralstonia chuxiongensis</name>
    <dbReference type="NCBI Taxonomy" id="2957504"/>
    <lineage>
        <taxon>Bacteria</taxon>
        <taxon>Pseudomonadati</taxon>
        <taxon>Pseudomonadota</taxon>
        <taxon>Betaproteobacteria</taxon>
        <taxon>Burkholderiales</taxon>
        <taxon>Burkholderiaceae</taxon>
        <taxon>Ralstonia</taxon>
    </lineage>
</organism>
<evidence type="ECO:0000256" key="1">
    <source>
        <dbReference type="SAM" id="MobiDB-lite"/>
    </source>
</evidence>
<dbReference type="RefSeq" id="WP_253536866.1">
    <property type="nucleotide sequence ID" value="NZ_JAMYWC010000003.1"/>
</dbReference>
<evidence type="ECO:0000259" key="2">
    <source>
        <dbReference type="Pfam" id="PF19556"/>
    </source>
</evidence>
<name>A0AA41WUE5_9RALS</name>
<protein>
    <submittedName>
        <fullName evidence="3">PRTRC system protein E</fullName>
    </submittedName>
</protein>
<dbReference type="Pfam" id="PF19556">
    <property type="entry name" value="PRTRC_E"/>
    <property type="match status" value="1"/>
</dbReference>